<dbReference type="InterPro" id="IPR000683">
    <property type="entry name" value="Gfo/Idh/MocA-like_OxRdtase_N"/>
</dbReference>
<evidence type="ECO:0000256" key="2">
    <source>
        <dbReference type="ARBA" id="ARBA00023002"/>
    </source>
</evidence>
<dbReference type="Proteomes" id="UP000030661">
    <property type="component" value="Unassembled WGS sequence"/>
</dbReference>
<dbReference type="Gene3D" id="3.40.50.720">
    <property type="entry name" value="NAD(P)-binding Rossmann-like Domain"/>
    <property type="match status" value="1"/>
</dbReference>
<dbReference type="HOGENOM" id="CLU_023194_14_0_0"/>
<feature type="domain" description="GFO/IDH/MocA-like oxidoreductase" evidence="4">
    <location>
        <begin position="165"/>
        <end position="283"/>
    </location>
</feature>
<evidence type="ECO:0000259" key="3">
    <source>
        <dbReference type="Pfam" id="PF01408"/>
    </source>
</evidence>
<dbReference type="AlphaFoldDB" id="A0A081C0Q4"/>
<protein>
    <submittedName>
        <fullName evidence="5">Probable NADH-dependent dehydrogenase related protein</fullName>
    </submittedName>
</protein>
<accession>A0A081C0Q4</accession>
<evidence type="ECO:0000313" key="6">
    <source>
        <dbReference type="Proteomes" id="UP000030661"/>
    </source>
</evidence>
<sequence>MPLETDENYGLAESSSRQEFAAPELPYRPVEPKNYHPAIGVIGCGGISVQHLRAYTAAGYAVVALCNRHDEKAREAQQKFYPNAQVYTDYRELLKRDDIEVVDLTPHPEDRAKMYAEVIEAGKHLLSQKPFVTDLRFGERIAELAEKKGVKLAVNQNGRWAPHFSYMRQAIKAGLLGDILSAHLSVSWNHNWIGGSEYEKMKYLILYDFGIHWFDIVTCFMGAKQPQRVYASTAHTPSQQVKPPLLSQVLIEYEDAQASLTFDADTRYGEQDRTYIAGSKGTIASLGPDLMTQQVTLATPAGLASPVLEGVWFPDGFHGAMAELLCAIEEHREPEHSARNNLRSLALCFAALQSAENHEPVVPGTVHTLVM</sequence>
<keyword evidence="6" id="KW-1185">Reference proteome</keyword>
<dbReference type="SUPFAM" id="SSF51735">
    <property type="entry name" value="NAD(P)-binding Rossmann-fold domains"/>
    <property type="match status" value="1"/>
</dbReference>
<name>A0A081C0Q4_VECG1</name>
<dbReference type="InterPro" id="IPR055170">
    <property type="entry name" value="GFO_IDH_MocA-like_dom"/>
</dbReference>
<gene>
    <name evidence="5" type="ORF">U27_05132</name>
</gene>
<dbReference type="Gene3D" id="3.30.360.10">
    <property type="entry name" value="Dihydrodipicolinate Reductase, domain 2"/>
    <property type="match status" value="1"/>
</dbReference>
<dbReference type="PANTHER" id="PTHR43708:SF5">
    <property type="entry name" value="CONSERVED EXPRESSED OXIDOREDUCTASE (EUROFUNG)-RELATED"/>
    <property type="match status" value="1"/>
</dbReference>
<dbReference type="EMBL" id="DF820467">
    <property type="protein sequence ID" value="GAK58159.1"/>
    <property type="molecule type" value="Genomic_DNA"/>
</dbReference>
<dbReference type="Pfam" id="PF22725">
    <property type="entry name" value="GFO_IDH_MocA_C3"/>
    <property type="match status" value="1"/>
</dbReference>
<dbReference type="InterPro" id="IPR036291">
    <property type="entry name" value="NAD(P)-bd_dom_sf"/>
</dbReference>
<proteinExistence type="inferred from homology"/>
<dbReference type="GO" id="GO:0016491">
    <property type="term" value="F:oxidoreductase activity"/>
    <property type="evidence" value="ECO:0007669"/>
    <property type="project" value="UniProtKB-KW"/>
</dbReference>
<dbReference type="InterPro" id="IPR051317">
    <property type="entry name" value="Gfo/Idh/MocA_oxidoreduct"/>
</dbReference>
<evidence type="ECO:0000259" key="4">
    <source>
        <dbReference type="Pfam" id="PF22725"/>
    </source>
</evidence>
<dbReference type="GO" id="GO:0000166">
    <property type="term" value="F:nucleotide binding"/>
    <property type="evidence" value="ECO:0007669"/>
    <property type="project" value="InterPro"/>
</dbReference>
<dbReference type="eggNOG" id="COG0673">
    <property type="taxonomic scope" value="Bacteria"/>
</dbReference>
<organism evidence="5 6">
    <name type="scientific">Vecturithrix granuli</name>
    <dbReference type="NCBI Taxonomy" id="1499967"/>
    <lineage>
        <taxon>Bacteria</taxon>
        <taxon>Candidatus Moduliflexota</taxon>
        <taxon>Candidatus Vecturitrichia</taxon>
        <taxon>Candidatus Vecturitrichales</taxon>
        <taxon>Candidatus Vecturitrichaceae</taxon>
        <taxon>Candidatus Vecturithrix</taxon>
    </lineage>
</organism>
<feature type="domain" description="Gfo/Idh/MocA-like oxidoreductase N-terminal" evidence="3">
    <location>
        <begin position="39"/>
        <end position="155"/>
    </location>
</feature>
<dbReference type="Pfam" id="PF01408">
    <property type="entry name" value="GFO_IDH_MocA"/>
    <property type="match status" value="1"/>
</dbReference>
<evidence type="ECO:0000256" key="1">
    <source>
        <dbReference type="ARBA" id="ARBA00010928"/>
    </source>
</evidence>
<dbReference type="SUPFAM" id="SSF55347">
    <property type="entry name" value="Glyceraldehyde-3-phosphate dehydrogenase-like, C-terminal domain"/>
    <property type="match status" value="1"/>
</dbReference>
<evidence type="ECO:0000313" key="5">
    <source>
        <dbReference type="EMBL" id="GAK58159.1"/>
    </source>
</evidence>
<comment type="similarity">
    <text evidence="1">Belongs to the Gfo/Idh/MocA family.</text>
</comment>
<keyword evidence="2" id="KW-0560">Oxidoreductase</keyword>
<dbReference type="STRING" id="1499967.U27_05132"/>
<dbReference type="PANTHER" id="PTHR43708">
    <property type="entry name" value="CONSERVED EXPRESSED OXIDOREDUCTASE (EUROFUNG)"/>
    <property type="match status" value="1"/>
</dbReference>
<reference evidence="5 6" key="1">
    <citation type="journal article" date="2015" name="PeerJ">
        <title>First genomic representation of candidate bacterial phylum KSB3 points to enhanced environmental sensing as a trigger of wastewater bulking.</title>
        <authorList>
            <person name="Sekiguchi Y."/>
            <person name="Ohashi A."/>
            <person name="Parks D.H."/>
            <person name="Yamauchi T."/>
            <person name="Tyson G.W."/>
            <person name="Hugenholtz P."/>
        </authorList>
    </citation>
    <scope>NUCLEOTIDE SEQUENCE [LARGE SCALE GENOMIC DNA]</scope>
</reference>